<evidence type="ECO:0000313" key="6">
    <source>
        <dbReference type="EMBL" id="MQU25684.1"/>
    </source>
</evidence>
<evidence type="ECO:0000313" key="9">
    <source>
        <dbReference type="Proteomes" id="UP000713985"/>
    </source>
</evidence>
<dbReference type="InterPro" id="IPR018163">
    <property type="entry name" value="Thr/Ala-tRNA-synth_IIc_edit"/>
</dbReference>
<keyword evidence="1" id="KW-0479">Metal-binding</keyword>
<evidence type="ECO:0000256" key="1">
    <source>
        <dbReference type="ARBA" id="ARBA00022723"/>
    </source>
</evidence>
<evidence type="ECO:0000313" key="8">
    <source>
        <dbReference type="Proteomes" id="UP000443000"/>
    </source>
</evidence>
<sequence length="263" mass="30151">MNTPTNSILRSTHKLYYKDQYLRSTHTKVVRVNSESVELYSTIAYPEGGGQEADFGSIEFPIGTMRFIWVKKLYGTPIRLDGFKGGTLGGVILHVIHPDDLYFLDQVMEGMNVRVTIDIFRRQRLTLSHTASHFLYAAAISLREELKQWTLGCHIKEDSSRFDFLVEDPLSSDEIVEIERRANVLITCNEVIKHTAVQEVEDARMWTYQGINIPCGGTHLESPLLIGHLKVRRKRLGKAKERLICEFPNAVIDVSRYHECDLR</sequence>
<reference evidence="7 8" key="1">
    <citation type="submission" date="2019-10" db="EMBL/GenBank/DDBJ databases">
        <title>Evaluation of single-gene subtyping targets for Pseudomonas.</title>
        <authorList>
            <person name="Reichler S.J."/>
            <person name="Orsi R.H."/>
            <person name="Wiedmann M."/>
            <person name="Martin N.H."/>
            <person name="Murphy S.I."/>
        </authorList>
    </citation>
    <scope>NUCLEOTIDE SEQUENCE</scope>
    <source>
        <strain evidence="3 9">FSL R10-0802</strain>
        <strain evidence="5 8">FSL R10-1594</strain>
        <strain evidence="6 7">FSL R10-1984</strain>
        <strain evidence="4">FSL R10-2339</strain>
    </source>
</reference>
<dbReference type="InterPro" id="IPR009000">
    <property type="entry name" value="Transl_B-barrel_sf"/>
</dbReference>
<dbReference type="OrthoDB" id="9812949at2"/>
<dbReference type="GO" id="GO:0046872">
    <property type="term" value="F:metal ion binding"/>
    <property type="evidence" value="ECO:0007669"/>
    <property type="project" value="UniProtKB-KW"/>
</dbReference>
<dbReference type="SUPFAM" id="SSF55186">
    <property type="entry name" value="ThrRS/AlaRS common domain"/>
    <property type="match status" value="1"/>
</dbReference>
<dbReference type="Gene3D" id="3.30.980.10">
    <property type="entry name" value="Threonyl-trna Synthetase, Chain A, domain 2"/>
    <property type="match status" value="1"/>
</dbReference>
<dbReference type="PANTHER" id="PTHR43462">
    <property type="entry name" value="ALANYL-TRNA EDITING PROTEIN"/>
    <property type="match status" value="1"/>
</dbReference>
<dbReference type="EMBL" id="WIWC01000003">
    <property type="protein sequence ID" value="MQT79097.1"/>
    <property type="molecule type" value="Genomic_DNA"/>
</dbReference>
<dbReference type="PANTHER" id="PTHR43462:SF1">
    <property type="entry name" value="ALANYL-TRNA EDITING PROTEIN AARSD1"/>
    <property type="match status" value="1"/>
</dbReference>
<evidence type="ECO:0000313" key="5">
    <source>
        <dbReference type="EMBL" id="MQU15256.1"/>
    </source>
</evidence>
<proteinExistence type="predicted"/>
<dbReference type="RefSeq" id="WP_153377611.1">
    <property type="nucleotide sequence ID" value="NZ_JBITTT010000017.1"/>
</dbReference>
<evidence type="ECO:0000313" key="4">
    <source>
        <dbReference type="EMBL" id="MQT79097.1"/>
    </source>
</evidence>
<dbReference type="InterPro" id="IPR051335">
    <property type="entry name" value="Alanyl-tRNA_Editing_Enzymes"/>
</dbReference>
<evidence type="ECO:0000313" key="7">
    <source>
        <dbReference type="Proteomes" id="UP000437970"/>
    </source>
</evidence>
<comment type="caution">
    <text evidence="4">The sequence shown here is derived from an EMBL/GenBank/DDBJ whole genome shotgun (WGS) entry which is preliminary data.</text>
</comment>
<dbReference type="Proteomes" id="UP000713985">
    <property type="component" value="Unassembled WGS sequence"/>
</dbReference>
<dbReference type="SUPFAM" id="SSF50447">
    <property type="entry name" value="Translation proteins"/>
    <property type="match status" value="1"/>
</dbReference>
<organism evidence="4">
    <name type="scientific">Pseudomonas helleri</name>
    <dbReference type="NCBI Taxonomy" id="1608996"/>
    <lineage>
        <taxon>Bacteria</taxon>
        <taxon>Pseudomonadati</taxon>
        <taxon>Pseudomonadota</taxon>
        <taxon>Gammaproteobacteria</taxon>
        <taxon>Pseudomonadales</taxon>
        <taxon>Pseudomonadaceae</taxon>
        <taxon>Pseudomonas</taxon>
    </lineage>
</organism>
<dbReference type="Gene3D" id="2.40.30.130">
    <property type="match status" value="1"/>
</dbReference>
<keyword evidence="9" id="KW-1185">Reference proteome</keyword>
<evidence type="ECO:0000256" key="2">
    <source>
        <dbReference type="ARBA" id="ARBA00022833"/>
    </source>
</evidence>
<dbReference type="AlphaFoldDB" id="A0A6A7YUC0"/>
<protein>
    <submittedName>
        <fullName evidence="4">Alanyl-tRNA editing protein</fullName>
    </submittedName>
</protein>
<accession>A0A6A7YUC0</accession>
<dbReference type="Proteomes" id="UP000443000">
    <property type="component" value="Unassembled WGS sequence"/>
</dbReference>
<name>A0A6A7YUC0_9PSED</name>
<gene>
    <name evidence="5" type="ORF">GHN41_02190</name>
    <name evidence="4" type="ORF">GHN86_03270</name>
    <name evidence="3" type="ORF">GHN94_00315</name>
    <name evidence="6" type="ORF">GHO29_04225</name>
</gene>
<dbReference type="Proteomes" id="UP000437970">
    <property type="component" value="Unassembled WGS sequence"/>
</dbReference>
<dbReference type="GO" id="GO:0002161">
    <property type="term" value="F:aminoacyl-tRNA deacylase activity"/>
    <property type="evidence" value="ECO:0007669"/>
    <property type="project" value="UniProtKB-ARBA"/>
</dbReference>
<dbReference type="EMBL" id="WIWP01000001">
    <property type="protein sequence ID" value="MQT24274.1"/>
    <property type="molecule type" value="Genomic_DNA"/>
</dbReference>
<keyword evidence="2" id="KW-0862">Zinc</keyword>
<evidence type="ECO:0000313" key="3">
    <source>
        <dbReference type="EMBL" id="MQT24274.1"/>
    </source>
</evidence>
<dbReference type="EMBL" id="WIVT01000002">
    <property type="protein sequence ID" value="MQU15256.1"/>
    <property type="molecule type" value="Genomic_DNA"/>
</dbReference>
<dbReference type="EMBL" id="WIVW01000002">
    <property type="protein sequence ID" value="MQU25684.1"/>
    <property type="molecule type" value="Genomic_DNA"/>
</dbReference>
<dbReference type="GO" id="GO:0000166">
    <property type="term" value="F:nucleotide binding"/>
    <property type="evidence" value="ECO:0007669"/>
    <property type="project" value="InterPro"/>
</dbReference>